<keyword evidence="4 11" id="KW-0812">Transmembrane</keyword>
<comment type="similarity">
    <text evidence="2">Belongs to the ERD2 family.</text>
</comment>
<evidence type="ECO:0000256" key="6">
    <source>
        <dbReference type="ARBA" id="ARBA00022892"/>
    </source>
</evidence>
<gene>
    <name evidence="12" type="ORF">VBRA1451_LOCUS18807</name>
</gene>
<feature type="transmembrane region" description="Helical" evidence="11">
    <location>
        <begin position="122"/>
        <end position="140"/>
    </location>
</feature>
<evidence type="ECO:0000256" key="4">
    <source>
        <dbReference type="ARBA" id="ARBA00022692"/>
    </source>
</evidence>
<feature type="transmembrane region" description="Helical" evidence="11">
    <location>
        <begin position="67"/>
        <end position="90"/>
    </location>
</feature>
<feature type="transmembrane region" description="Helical" evidence="11">
    <location>
        <begin position="9"/>
        <end position="28"/>
    </location>
</feature>
<organism evidence="12">
    <name type="scientific">Vitrella brassicaformis</name>
    <dbReference type="NCBI Taxonomy" id="1169539"/>
    <lineage>
        <taxon>Eukaryota</taxon>
        <taxon>Sar</taxon>
        <taxon>Alveolata</taxon>
        <taxon>Colpodellida</taxon>
        <taxon>Vitrellaceae</taxon>
        <taxon>Vitrella</taxon>
    </lineage>
</organism>
<feature type="transmembrane region" description="Helical" evidence="11">
    <location>
        <begin position="216"/>
        <end position="237"/>
    </location>
</feature>
<evidence type="ECO:0000256" key="1">
    <source>
        <dbReference type="ARBA" id="ARBA00004477"/>
    </source>
</evidence>
<proteinExistence type="inferred from homology"/>
<dbReference type="Pfam" id="PF00810">
    <property type="entry name" value="ER_lumen_recept"/>
    <property type="match status" value="1"/>
</dbReference>
<dbReference type="GO" id="GO:0016192">
    <property type="term" value="P:vesicle-mediated transport"/>
    <property type="evidence" value="ECO:0007669"/>
    <property type="project" value="UniProtKB-KW"/>
</dbReference>
<feature type="transmembrane region" description="Helical" evidence="11">
    <location>
        <begin position="34"/>
        <end position="55"/>
    </location>
</feature>
<dbReference type="GO" id="GO:0046923">
    <property type="term" value="F:ER retention sequence binding"/>
    <property type="evidence" value="ECO:0007669"/>
    <property type="project" value="InterPro"/>
</dbReference>
<dbReference type="EMBL" id="HBGB01032020">
    <property type="protein sequence ID" value="CAD9063737.1"/>
    <property type="molecule type" value="Transcribed_RNA"/>
</dbReference>
<dbReference type="GO" id="GO:0015031">
    <property type="term" value="P:protein transport"/>
    <property type="evidence" value="ECO:0007669"/>
    <property type="project" value="UniProtKB-KW"/>
</dbReference>
<evidence type="ECO:0000256" key="11">
    <source>
        <dbReference type="SAM" id="Phobius"/>
    </source>
</evidence>
<keyword evidence="10" id="KW-0675">Receptor</keyword>
<keyword evidence="8 11" id="KW-1133">Transmembrane helix</keyword>
<evidence type="ECO:0008006" key="13">
    <source>
        <dbReference type="Google" id="ProtNLM"/>
    </source>
</evidence>
<keyword evidence="9 11" id="KW-0472">Membrane</keyword>
<protein>
    <recommendedName>
        <fullName evidence="13">ER lumen protein-retaining receptor</fullName>
    </recommendedName>
</protein>
<dbReference type="PANTHER" id="PTHR10585">
    <property type="entry name" value="ER LUMEN PROTEIN RETAINING RECEPTOR"/>
    <property type="match status" value="1"/>
</dbReference>
<keyword evidence="6" id="KW-0931">ER-Golgi transport</keyword>
<evidence type="ECO:0000313" key="12">
    <source>
        <dbReference type="EMBL" id="CAD9063737.1"/>
    </source>
</evidence>
<sequence>MDIDVHESLNYGTALMWFLAYAAVLWKLQTDRSALGMSLQTLFALVFTEINNVILQVMLSHKYKFPLGAAFYVCDVATTALSTFCFFYVLKHFYATYESTKDTFGLKFFRAVFGAQVARSSYWLFLYLVAFMLAVPLFLFRRSPLPGAFSIYECFDDALLAVALLPQLYMFYNKRPRKVSGILGNFIIFLLMARLCALTYWLTYPLFKRGAIPSRGLHIATESLNILILIDFLYYYLVAKAKGMADISLPI</sequence>
<evidence type="ECO:0000256" key="9">
    <source>
        <dbReference type="ARBA" id="ARBA00023136"/>
    </source>
</evidence>
<evidence type="ECO:0000256" key="7">
    <source>
        <dbReference type="ARBA" id="ARBA00022927"/>
    </source>
</evidence>
<keyword evidence="7" id="KW-0653">Protein transport</keyword>
<dbReference type="AlphaFoldDB" id="A0A7S1P7B7"/>
<evidence type="ECO:0000256" key="3">
    <source>
        <dbReference type="ARBA" id="ARBA00022448"/>
    </source>
</evidence>
<name>A0A7S1P7B7_9ALVE</name>
<dbReference type="GO" id="GO:0006621">
    <property type="term" value="P:protein retention in ER lumen"/>
    <property type="evidence" value="ECO:0007669"/>
    <property type="project" value="InterPro"/>
</dbReference>
<reference evidence="12" key="1">
    <citation type="submission" date="2021-01" db="EMBL/GenBank/DDBJ databases">
        <authorList>
            <person name="Corre E."/>
            <person name="Pelletier E."/>
            <person name="Niang G."/>
            <person name="Scheremetjew M."/>
            <person name="Finn R."/>
            <person name="Kale V."/>
            <person name="Holt S."/>
            <person name="Cochrane G."/>
            <person name="Meng A."/>
            <person name="Brown T."/>
            <person name="Cohen L."/>
        </authorList>
    </citation>
    <scope>NUCLEOTIDE SEQUENCE</scope>
    <source>
        <strain evidence="12">CCMP3346</strain>
    </source>
</reference>
<evidence type="ECO:0000256" key="2">
    <source>
        <dbReference type="ARBA" id="ARBA00010120"/>
    </source>
</evidence>
<comment type="subcellular location">
    <subcellularLocation>
        <location evidence="1">Endoplasmic reticulum membrane</location>
        <topology evidence="1">Multi-pass membrane protein</topology>
    </subcellularLocation>
</comment>
<evidence type="ECO:0000256" key="10">
    <source>
        <dbReference type="ARBA" id="ARBA00023170"/>
    </source>
</evidence>
<keyword evidence="5" id="KW-0256">Endoplasmic reticulum</keyword>
<dbReference type="InterPro" id="IPR000133">
    <property type="entry name" value="ER_ret_rcpt"/>
</dbReference>
<dbReference type="GO" id="GO:0005789">
    <property type="term" value="C:endoplasmic reticulum membrane"/>
    <property type="evidence" value="ECO:0007669"/>
    <property type="project" value="UniProtKB-SubCell"/>
</dbReference>
<keyword evidence="3" id="KW-0813">Transport</keyword>
<evidence type="ECO:0000256" key="5">
    <source>
        <dbReference type="ARBA" id="ARBA00022824"/>
    </source>
</evidence>
<evidence type="ECO:0000256" key="8">
    <source>
        <dbReference type="ARBA" id="ARBA00022989"/>
    </source>
</evidence>
<feature type="transmembrane region" description="Helical" evidence="11">
    <location>
        <begin position="182"/>
        <end position="204"/>
    </location>
</feature>
<accession>A0A7S1P7B7</accession>